<protein>
    <submittedName>
        <fullName evidence="5">NADP-dependent 3-hydroxy acid dehydrogenase YdfG</fullName>
    </submittedName>
</protein>
<evidence type="ECO:0000313" key="6">
    <source>
        <dbReference type="Proteomes" id="UP000198889"/>
    </source>
</evidence>
<dbReference type="SUPFAM" id="SSF51735">
    <property type="entry name" value="NAD(P)-binding Rossmann-fold domains"/>
    <property type="match status" value="1"/>
</dbReference>
<dbReference type="PRINTS" id="PR00080">
    <property type="entry name" value="SDRFAMILY"/>
</dbReference>
<dbReference type="SMART" id="SM00822">
    <property type="entry name" value="PKS_KR"/>
    <property type="match status" value="1"/>
</dbReference>
<dbReference type="GO" id="GO:0016491">
    <property type="term" value="F:oxidoreductase activity"/>
    <property type="evidence" value="ECO:0007669"/>
    <property type="project" value="UniProtKB-KW"/>
</dbReference>
<evidence type="ECO:0000259" key="4">
    <source>
        <dbReference type="SMART" id="SM00822"/>
    </source>
</evidence>
<evidence type="ECO:0000256" key="1">
    <source>
        <dbReference type="ARBA" id="ARBA00006484"/>
    </source>
</evidence>
<dbReference type="PRINTS" id="PR00081">
    <property type="entry name" value="GDHRDH"/>
</dbReference>
<dbReference type="InterPro" id="IPR036291">
    <property type="entry name" value="NAD(P)-bd_dom_sf"/>
</dbReference>
<keyword evidence="6" id="KW-1185">Reference proteome</keyword>
<comment type="similarity">
    <text evidence="1 3">Belongs to the short-chain dehydrogenases/reductases (SDR) family.</text>
</comment>
<dbReference type="STRING" id="177413.SAMN05660859_2113"/>
<dbReference type="PANTHER" id="PTHR44169:SF6">
    <property type="entry name" value="NADPH-DEPENDENT 1-ACYLDIHYDROXYACETONE PHOSPHATE REDUCTASE"/>
    <property type="match status" value="1"/>
</dbReference>
<organism evidence="5 6">
    <name type="scientific">Ancylobacter rudongensis</name>
    <dbReference type="NCBI Taxonomy" id="177413"/>
    <lineage>
        <taxon>Bacteria</taxon>
        <taxon>Pseudomonadati</taxon>
        <taxon>Pseudomonadota</taxon>
        <taxon>Alphaproteobacteria</taxon>
        <taxon>Hyphomicrobiales</taxon>
        <taxon>Xanthobacteraceae</taxon>
        <taxon>Ancylobacter</taxon>
    </lineage>
</organism>
<evidence type="ECO:0000313" key="5">
    <source>
        <dbReference type="EMBL" id="SCW66939.1"/>
    </source>
</evidence>
<proteinExistence type="inferred from homology"/>
<feature type="domain" description="Ketoreductase" evidence="4">
    <location>
        <begin position="3"/>
        <end position="178"/>
    </location>
</feature>
<dbReference type="Gene3D" id="3.40.50.720">
    <property type="entry name" value="NAD(P)-binding Rossmann-like Domain"/>
    <property type="match status" value="1"/>
</dbReference>
<evidence type="ECO:0000256" key="2">
    <source>
        <dbReference type="ARBA" id="ARBA00023002"/>
    </source>
</evidence>
<accession>A0A1G4SF25</accession>
<dbReference type="AlphaFoldDB" id="A0A1G4SF25"/>
<reference evidence="6" key="1">
    <citation type="submission" date="2016-10" db="EMBL/GenBank/DDBJ databases">
        <authorList>
            <person name="Varghese N."/>
            <person name="Submissions S."/>
        </authorList>
    </citation>
    <scope>NUCLEOTIDE SEQUENCE [LARGE SCALE GENOMIC DNA]</scope>
    <source>
        <strain evidence="6">CGMCC 1.1761</strain>
    </source>
</reference>
<dbReference type="Pfam" id="PF00106">
    <property type="entry name" value="adh_short"/>
    <property type="match status" value="1"/>
</dbReference>
<dbReference type="RefSeq" id="WP_091439041.1">
    <property type="nucleotide sequence ID" value="NZ_FMTP01000003.1"/>
</dbReference>
<dbReference type="InterPro" id="IPR057326">
    <property type="entry name" value="KR_dom"/>
</dbReference>
<gene>
    <name evidence="5" type="ORF">SAMN05660859_2113</name>
</gene>
<dbReference type="EMBL" id="FMTP01000003">
    <property type="protein sequence ID" value="SCW66939.1"/>
    <property type="molecule type" value="Genomic_DNA"/>
</dbReference>
<evidence type="ECO:0000256" key="3">
    <source>
        <dbReference type="RuleBase" id="RU000363"/>
    </source>
</evidence>
<sequence>MKPTAIVTGATGGIGRVIVAELTQAGYAVLALGTNADGLADLARRTGCRSRTLDIRDALAVMAALADETADVLIHCAGILGPQIPLHETPGDVAEALVAINILGTVNLLRAVVPAMKAADAGTIVLLGSICGTVPGTGPALYSATKAAMHAMSANLRVDLRDSHIRVTEILLGRVQTGIHDQLGTEDEFYDGYECLTPANVAATILHVLSSPAFVDLSTIEMLPTRQVVGGALFSKG</sequence>
<name>A0A1G4SF25_9HYPH</name>
<dbReference type="InterPro" id="IPR002347">
    <property type="entry name" value="SDR_fam"/>
</dbReference>
<dbReference type="Proteomes" id="UP000198889">
    <property type="component" value="Unassembled WGS sequence"/>
</dbReference>
<dbReference type="PANTHER" id="PTHR44169">
    <property type="entry name" value="NADPH-DEPENDENT 1-ACYLDIHYDROXYACETONE PHOSPHATE REDUCTASE"/>
    <property type="match status" value="1"/>
</dbReference>
<keyword evidence="2" id="KW-0560">Oxidoreductase</keyword>